<dbReference type="GO" id="GO:0005886">
    <property type="term" value="C:plasma membrane"/>
    <property type="evidence" value="ECO:0007669"/>
    <property type="project" value="UniProtKB-SubCell"/>
</dbReference>
<dbReference type="FunFam" id="1.10.3470.10:FF:000001">
    <property type="entry name" value="Vitamin B12 ABC transporter permease BtuC"/>
    <property type="match status" value="1"/>
</dbReference>
<feature type="transmembrane region" description="Helical" evidence="9">
    <location>
        <begin position="497"/>
        <end position="517"/>
    </location>
</feature>
<keyword evidence="11" id="KW-1185">Reference proteome</keyword>
<comment type="subcellular location">
    <subcellularLocation>
        <location evidence="1">Cell membrane</location>
        <topology evidence="1">Multi-pass membrane protein</topology>
    </subcellularLocation>
</comment>
<comment type="caution">
    <text evidence="10">The sequence shown here is derived from an EMBL/GenBank/DDBJ whole genome shotgun (WGS) entry which is preliminary data.</text>
</comment>
<dbReference type="InterPro" id="IPR037294">
    <property type="entry name" value="ABC_BtuC-like"/>
</dbReference>
<reference evidence="10 11" key="1">
    <citation type="submission" date="2020-08" db="EMBL/GenBank/DDBJ databases">
        <title>Sequencing the genomes of 1000 actinobacteria strains.</title>
        <authorList>
            <person name="Klenk H.-P."/>
        </authorList>
    </citation>
    <scope>NUCLEOTIDE SEQUENCE [LARGE SCALE GENOMIC DNA]</scope>
    <source>
        <strain evidence="10 11">DSM 45859</strain>
    </source>
</reference>
<dbReference type="GO" id="GO:0022857">
    <property type="term" value="F:transmembrane transporter activity"/>
    <property type="evidence" value="ECO:0007669"/>
    <property type="project" value="InterPro"/>
</dbReference>
<feature type="transmembrane region" description="Helical" evidence="9">
    <location>
        <begin position="409"/>
        <end position="426"/>
    </location>
</feature>
<keyword evidence="6 9" id="KW-1133">Transmembrane helix</keyword>
<feature type="compositionally biased region" description="Polar residues" evidence="8">
    <location>
        <begin position="43"/>
        <end position="55"/>
    </location>
</feature>
<organism evidence="10 11">
    <name type="scientific">Amycolatopsis jiangsuensis</name>
    <dbReference type="NCBI Taxonomy" id="1181879"/>
    <lineage>
        <taxon>Bacteria</taxon>
        <taxon>Bacillati</taxon>
        <taxon>Actinomycetota</taxon>
        <taxon>Actinomycetes</taxon>
        <taxon>Pseudonocardiales</taxon>
        <taxon>Pseudonocardiaceae</taxon>
        <taxon>Amycolatopsis</taxon>
    </lineage>
</organism>
<name>A0A840IVP6_9PSEU</name>
<evidence type="ECO:0000256" key="6">
    <source>
        <dbReference type="ARBA" id="ARBA00022989"/>
    </source>
</evidence>
<evidence type="ECO:0000256" key="1">
    <source>
        <dbReference type="ARBA" id="ARBA00004651"/>
    </source>
</evidence>
<evidence type="ECO:0000256" key="8">
    <source>
        <dbReference type="SAM" id="MobiDB-lite"/>
    </source>
</evidence>
<proteinExistence type="inferred from homology"/>
<dbReference type="Proteomes" id="UP000581769">
    <property type="component" value="Unassembled WGS sequence"/>
</dbReference>
<evidence type="ECO:0000256" key="5">
    <source>
        <dbReference type="ARBA" id="ARBA00022692"/>
    </source>
</evidence>
<dbReference type="PANTHER" id="PTHR30472">
    <property type="entry name" value="FERRIC ENTEROBACTIN TRANSPORT SYSTEM PERMEASE PROTEIN"/>
    <property type="match status" value="1"/>
</dbReference>
<feature type="transmembrane region" description="Helical" evidence="9">
    <location>
        <begin position="346"/>
        <end position="372"/>
    </location>
</feature>
<keyword evidence="7 9" id="KW-0472">Membrane</keyword>
<gene>
    <name evidence="10" type="ORF">BJY18_002990</name>
</gene>
<feature type="compositionally biased region" description="Polar residues" evidence="8">
    <location>
        <begin position="241"/>
        <end position="253"/>
    </location>
</feature>
<evidence type="ECO:0000256" key="7">
    <source>
        <dbReference type="ARBA" id="ARBA00023136"/>
    </source>
</evidence>
<dbReference type="InterPro" id="IPR000522">
    <property type="entry name" value="ABC_transptr_permease_BtuC"/>
</dbReference>
<feature type="transmembrane region" description="Helical" evidence="9">
    <location>
        <begin position="629"/>
        <end position="651"/>
    </location>
</feature>
<comment type="similarity">
    <text evidence="2">Belongs to the binding-protein-dependent transport system permease family. FecCD subfamily.</text>
</comment>
<evidence type="ECO:0000313" key="10">
    <source>
        <dbReference type="EMBL" id="MBB4685505.1"/>
    </source>
</evidence>
<keyword evidence="4" id="KW-1003">Cell membrane</keyword>
<feature type="transmembrane region" description="Helical" evidence="9">
    <location>
        <begin position="587"/>
        <end position="617"/>
    </location>
</feature>
<feature type="transmembrane region" description="Helical" evidence="9">
    <location>
        <begin position="529"/>
        <end position="558"/>
    </location>
</feature>
<feature type="transmembrane region" description="Helical" evidence="9">
    <location>
        <begin position="438"/>
        <end position="457"/>
    </location>
</feature>
<evidence type="ECO:0000256" key="2">
    <source>
        <dbReference type="ARBA" id="ARBA00007935"/>
    </source>
</evidence>
<keyword evidence="3" id="KW-0813">Transport</keyword>
<dbReference type="Gene3D" id="1.10.3470.10">
    <property type="entry name" value="ABC transporter involved in vitamin B12 uptake, BtuC"/>
    <property type="match status" value="1"/>
</dbReference>
<feature type="compositionally biased region" description="Low complexity" evidence="8">
    <location>
        <begin position="220"/>
        <end position="231"/>
    </location>
</feature>
<dbReference type="Pfam" id="PF01032">
    <property type="entry name" value="FecCD"/>
    <property type="match status" value="1"/>
</dbReference>
<feature type="transmembrane region" description="Helical" evidence="9">
    <location>
        <begin position="657"/>
        <end position="675"/>
    </location>
</feature>
<dbReference type="SUPFAM" id="SSF81345">
    <property type="entry name" value="ABC transporter involved in vitamin B12 uptake, BtuC"/>
    <property type="match status" value="1"/>
</dbReference>
<sequence>MSSSDDGLPLLGNAQELPGDERSPSGGEGASAANAPALPDNELSPSSDDQASTGGESLPVGGERTSAAGELLLAGGDEASVGDELSPAGGDQVSVGDELSPAGGVQAPTGGELSPAGGDQLSADGELLSVGGERTPAGGELLPVGGDQASTGGELLPTSGQYASVEDERLSAGGERTSARDGSASAEDGGTPNTGGDTSVGNERVVPGAELSPSTGERVSAGGECASAGGELSPDGGETGSAASQRASPSNEPLPTDNRILVGNRTPADNRVPAGSRTPDDSRVPADNRTPAGNRASAGNPLLPSGGDCLASVRAPDSHASPAVGDGQTGGLRLDQPIATQRRRPLTLVLVVLLVALPGSVVLAVGIGTVAVPITHTWAFLRAGLFGGAIGPEDAGQYRIIWDIRLPRVLLAVIVGAGLATVGVAVQAMVRNALAEPFVLGISSGASVGATAVALFGAFASLGIYAMSVGAFLTALGATVVVYLVARTRQGLTPLRLVLTGTSLSYGFFAVTTVLVFQAPNGEAARSALFWLLGSLASANWGALPIAATVVAVSISLLGASAGRLNALAMGDEAATTLGVDVARLRVLLFVVCSAMTGVLVAVSGAIGFVGLILPHLVRLVVGADHRRVLAVAPLAGAVFLVWVDVIARVLAAPEELPIGVVTAAVGVPAFLMLMRRRAYVFGGA</sequence>
<dbReference type="CDD" id="cd06550">
    <property type="entry name" value="TM_ABC_iron-siderophores_like"/>
    <property type="match status" value="1"/>
</dbReference>
<evidence type="ECO:0000256" key="9">
    <source>
        <dbReference type="SAM" id="Phobius"/>
    </source>
</evidence>
<evidence type="ECO:0000256" key="4">
    <source>
        <dbReference type="ARBA" id="ARBA00022475"/>
    </source>
</evidence>
<feature type="region of interest" description="Disordered" evidence="8">
    <location>
        <begin position="1"/>
        <end position="332"/>
    </location>
</feature>
<dbReference type="EMBL" id="JACHMG010000001">
    <property type="protein sequence ID" value="MBB4685505.1"/>
    <property type="molecule type" value="Genomic_DNA"/>
</dbReference>
<protein>
    <submittedName>
        <fullName evidence="10">ABC-type Fe3+-siderophore transport system permease subunit</fullName>
    </submittedName>
</protein>
<dbReference type="PANTHER" id="PTHR30472:SF67">
    <property type="entry name" value="PERMEASE OF ABC TRANSPORTER-RELATED"/>
    <property type="match status" value="1"/>
</dbReference>
<feature type="transmembrane region" description="Helical" evidence="9">
    <location>
        <begin position="464"/>
        <end position="485"/>
    </location>
</feature>
<dbReference type="AlphaFoldDB" id="A0A840IVP6"/>
<accession>A0A840IVP6</accession>
<evidence type="ECO:0000313" key="11">
    <source>
        <dbReference type="Proteomes" id="UP000581769"/>
    </source>
</evidence>
<dbReference type="GO" id="GO:0033214">
    <property type="term" value="P:siderophore-iron import into cell"/>
    <property type="evidence" value="ECO:0007669"/>
    <property type="project" value="TreeGrafter"/>
</dbReference>
<keyword evidence="5 9" id="KW-0812">Transmembrane</keyword>
<evidence type="ECO:0000256" key="3">
    <source>
        <dbReference type="ARBA" id="ARBA00022448"/>
    </source>
</evidence>